<accession>A0A1R3RVI2</accession>
<dbReference type="Proteomes" id="UP000188318">
    <property type="component" value="Unassembled WGS sequence"/>
</dbReference>
<reference evidence="2" key="1">
    <citation type="journal article" date="2017" name="Genome Biol.">
        <title>Comparative genomics reveals high biological diversity and specific adaptations in the industrially and medically important fungal genus Aspergillus.</title>
        <authorList>
            <person name="de Vries R.P."/>
            <person name="Riley R."/>
            <person name="Wiebenga A."/>
            <person name="Aguilar-Osorio G."/>
            <person name="Amillis S."/>
            <person name="Uchima C.A."/>
            <person name="Anderluh G."/>
            <person name="Asadollahi M."/>
            <person name="Askin M."/>
            <person name="Barry K."/>
            <person name="Battaglia E."/>
            <person name="Bayram O."/>
            <person name="Benocci T."/>
            <person name="Braus-Stromeyer S.A."/>
            <person name="Caldana C."/>
            <person name="Canovas D."/>
            <person name="Cerqueira G.C."/>
            <person name="Chen F."/>
            <person name="Chen W."/>
            <person name="Choi C."/>
            <person name="Clum A."/>
            <person name="Dos Santos R.A."/>
            <person name="Damasio A.R."/>
            <person name="Diallinas G."/>
            <person name="Emri T."/>
            <person name="Fekete E."/>
            <person name="Flipphi M."/>
            <person name="Freyberg S."/>
            <person name="Gallo A."/>
            <person name="Gournas C."/>
            <person name="Habgood R."/>
            <person name="Hainaut M."/>
            <person name="Harispe M.L."/>
            <person name="Henrissat B."/>
            <person name="Hilden K.S."/>
            <person name="Hope R."/>
            <person name="Hossain A."/>
            <person name="Karabika E."/>
            <person name="Karaffa L."/>
            <person name="Karanyi Z."/>
            <person name="Krasevec N."/>
            <person name="Kuo A."/>
            <person name="Kusch H."/>
            <person name="LaButti K."/>
            <person name="Lagendijk E.L."/>
            <person name="Lapidus A."/>
            <person name="Levasseur A."/>
            <person name="Lindquist E."/>
            <person name="Lipzen A."/>
            <person name="Logrieco A.F."/>
            <person name="MacCabe A."/>
            <person name="Maekelae M.R."/>
            <person name="Malavazi I."/>
            <person name="Melin P."/>
            <person name="Meyer V."/>
            <person name="Mielnichuk N."/>
            <person name="Miskei M."/>
            <person name="Molnar A.P."/>
            <person name="Mule G."/>
            <person name="Ngan C.Y."/>
            <person name="Orejas M."/>
            <person name="Orosz E."/>
            <person name="Ouedraogo J.P."/>
            <person name="Overkamp K.M."/>
            <person name="Park H.-S."/>
            <person name="Perrone G."/>
            <person name="Piumi F."/>
            <person name="Punt P.J."/>
            <person name="Ram A.F."/>
            <person name="Ramon A."/>
            <person name="Rauscher S."/>
            <person name="Record E."/>
            <person name="Riano-Pachon D.M."/>
            <person name="Robert V."/>
            <person name="Roehrig J."/>
            <person name="Ruller R."/>
            <person name="Salamov A."/>
            <person name="Salih N.S."/>
            <person name="Samson R.A."/>
            <person name="Sandor E."/>
            <person name="Sanguinetti M."/>
            <person name="Schuetze T."/>
            <person name="Sepcic K."/>
            <person name="Shelest E."/>
            <person name="Sherlock G."/>
            <person name="Sophianopoulou V."/>
            <person name="Squina F.M."/>
            <person name="Sun H."/>
            <person name="Susca A."/>
            <person name="Todd R.B."/>
            <person name="Tsang A."/>
            <person name="Unkles S.E."/>
            <person name="van de Wiele N."/>
            <person name="van Rossen-Uffink D."/>
            <person name="Oliveira J.V."/>
            <person name="Vesth T.C."/>
            <person name="Visser J."/>
            <person name="Yu J.-H."/>
            <person name="Zhou M."/>
            <person name="Andersen M.R."/>
            <person name="Archer D.B."/>
            <person name="Baker S.E."/>
            <person name="Benoit I."/>
            <person name="Brakhage A.A."/>
            <person name="Braus G.H."/>
            <person name="Fischer R."/>
            <person name="Frisvad J.C."/>
            <person name="Goldman G.H."/>
            <person name="Houbraken J."/>
            <person name="Oakley B."/>
            <person name="Pocsi I."/>
            <person name="Scazzocchio C."/>
            <person name="Seiboth B."/>
            <person name="vanKuyk P.A."/>
            <person name="Wortman J."/>
            <person name="Dyer P.S."/>
            <person name="Grigoriev I.V."/>
        </authorList>
    </citation>
    <scope>NUCLEOTIDE SEQUENCE [LARGE SCALE GENOMIC DNA]</scope>
    <source>
        <strain evidence="2">ITEM 5010</strain>
    </source>
</reference>
<evidence type="ECO:0000313" key="2">
    <source>
        <dbReference type="Proteomes" id="UP000188318"/>
    </source>
</evidence>
<gene>
    <name evidence="1" type="ORF">ASPCADRAFT_3525</name>
</gene>
<keyword evidence="2" id="KW-1185">Reference proteome</keyword>
<organism evidence="1 2">
    <name type="scientific">Aspergillus carbonarius (strain ITEM 5010)</name>
    <dbReference type="NCBI Taxonomy" id="602072"/>
    <lineage>
        <taxon>Eukaryota</taxon>
        <taxon>Fungi</taxon>
        <taxon>Dikarya</taxon>
        <taxon>Ascomycota</taxon>
        <taxon>Pezizomycotina</taxon>
        <taxon>Eurotiomycetes</taxon>
        <taxon>Eurotiomycetidae</taxon>
        <taxon>Eurotiales</taxon>
        <taxon>Aspergillaceae</taxon>
        <taxon>Aspergillus</taxon>
        <taxon>Aspergillus subgen. Circumdati</taxon>
    </lineage>
</organism>
<sequence length="182" mass="19929">MPERFGGGHDAPSQDTLRIQAKIHRLQRRCLARLGDSSHSVRSQLPLDASEHALMTVAAGLNLDDSFVLLGILTQELAHDERIEQVTKNGLDVGDGSNLDTDVAKGMPSRGHVNRPVRITRKIGTDPDTRTMTSRQQSTSLGHLFMRGPETAAVVMFDMPIVASFPLPAAEFRQSPPPCIER</sequence>
<dbReference type="AlphaFoldDB" id="A0A1R3RVI2"/>
<dbReference type="VEuPathDB" id="FungiDB:ASPCADRAFT_3525"/>
<protein>
    <submittedName>
        <fullName evidence="1">Uncharacterized protein</fullName>
    </submittedName>
</protein>
<proteinExistence type="predicted"/>
<evidence type="ECO:0000313" key="1">
    <source>
        <dbReference type="EMBL" id="OOF98468.1"/>
    </source>
</evidence>
<dbReference type="EMBL" id="KV907496">
    <property type="protein sequence ID" value="OOF98468.1"/>
    <property type="molecule type" value="Genomic_DNA"/>
</dbReference>
<name>A0A1R3RVI2_ASPC5</name>